<dbReference type="Pfam" id="PF00588">
    <property type="entry name" value="SpoU_methylase"/>
    <property type="match status" value="1"/>
</dbReference>
<dbReference type="GO" id="GO:0006396">
    <property type="term" value="P:RNA processing"/>
    <property type="evidence" value="ECO:0007669"/>
    <property type="project" value="InterPro"/>
</dbReference>
<evidence type="ECO:0000259" key="3">
    <source>
        <dbReference type="Pfam" id="PF00588"/>
    </source>
</evidence>
<keyword evidence="1" id="KW-0489">Methyltransferase</keyword>
<accession>A0A8X7ZRA9</accession>
<proteinExistence type="predicted"/>
<feature type="domain" description="tRNA/rRNA methyltransferase SpoU type" evidence="3">
    <location>
        <begin position="280"/>
        <end position="399"/>
    </location>
</feature>
<evidence type="ECO:0000256" key="2">
    <source>
        <dbReference type="ARBA" id="ARBA00022679"/>
    </source>
</evidence>
<dbReference type="CDD" id="cd18095">
    <property type="entry name" value="SpoU-like_rRNA-MTase"/>
    <property type="match status" value="1"/>
</dbReference>
<dbReference type="GO" id="GO:0003723">
    <property type="term" value="F:RNA binding"/>
    <property type="evidence" value="ECO:0007669"/>
    <property type="project" value="InterPro"/>
</dbReference>
<evidence type="ECO:0000256" key="1">
    <source>
        <dbReference type="ARBA" id="ARBA00022603"/>
    </source>
</evidence>
<evidence type="ECO:0000313" key="5">
    <source>
        <dbReference type="Proteomes" id="UP000886885"/>
    </source>
</evidence>
<comment type="caution">
    <text evidence="4">The sequence shown here is derived from an EMBL/GenBank/DDBJ whole genome shotgun (WGS) entry which is preliminary data.</text>
</comment>
<dbReference type="EMBL" id="JAAWWB010000009">
    <property type="protein sequence ID" value="KAG6775928.1"/>
    <property type="molecule type" value="Genomic_DNA"/>
</dbReference>
<sequence length="409" mass="45156">MQSAYASGSWIPAQACVKLRYSKAKLTTETYYYNCFDNTGGGGGGGGDNSRFALPIPRIIIKTAAAGGHVKSITSTSNPFVKHCLKLQQNSSYRHSHASALVVGSTPIREIHRSQESLQERTVDLEYLLLLDEAEVSQVLDDKSSARVVRVSSVVMKKLSQLQSTESVDAIALMKFPTTYFVVDNHQDCSRKWFPSPHRILVLEGIQKAIQRSHQEDGDNSNHKTSPKGNDLRNVMGVFITNSLSVIHCRIQVTLVHYSDQLWHWDGANIDDDRQQGGVFLLPGCCDPFNSKVLRASRGASFQIPIVSGSWYHLEALKDEYQMKMLAGHPDCNDKSRPVSQLSQGLADCFARVPLCLVLGSEGHGLSEKAQRECELLSIPMTGEFDSLNVAVAGGIFLYMLQPKSQKIV</sequence>
<dbReference type="GO" id="GO:0008173">
    <property type="term" value="F:RNA methyltransferase activity"/>
    <property type="evidence" value="ECO:0007669"/>
    <property type="project" value="InterPro"/>
</dbReference>
<dbReference type="InterPro" id="IPR051259">
    <property type="entry name" value="rRNA_Methyltransferase"/>
</dbReference>
<evidence type="ECO:0000313" key="4">
    <source>
        <dbReference type="EMBL" id="KAG6775928.1"/>
    </source>
</evidence>
<dbReference type="PANTHER" id="PTHR43191:SF2">
    <property type="entry name" value="RRNA METHYLTRANSFERASE 3, MITOCHONDRIAL"/>
    <property type="match status" value="1"/>
</dbReference>
<dbReference type="OrthoDB" id="270651at2759"/>
<organism evidence="4 5">
    <name type="scientific">Populus tomentosa</name>
    <name type="common">Chinese white poplar</name>
    <dbReference type="NCBI Taxonomy" id="118781"/>
    <lineage>
        <taxon>Eukaryota</taxon>
        <taxon>Viridiplantae</taxon>
        <taxon>Streptophyta</taxon>
        <taxon>Embryophyta</taxon>
        <taxon>Tracheophyta</taxon>
        <taxon>Spermatophyta</taxon>
        <taxon>Magnoliopsida</taxon>
        <taxon>eudicotyledons</taxon>
        <taxon>Gunneridae</taxon>
        <taxon>Pentapetalae</taxon>
        <taxon>rosids</taxon>
        <taxon>fabids</taxon>
        <taxon>Malpighiales</taxon>
        <taxon>Salicaceae</taxon>
        <taxon>Saliceae</taxon>
        <taxon>Populus</taxon>
    </lineage>
</organism>
<dbReference type="PANTHER" id="PTHR43191">
    <property type="entry name" value="RRNA METHYLTRANSFERASE 3"/>
    <property type="match status" value="1"/>
</dbReference>
<dbReference type="FunFam" id="3.40.1280.10:FF:000027">
    <property type="entry name" value="Putative tRNA/rRNA methyltransferase YsgA"/>
    <property type="match status" value="1"/>
</dbReference>
<protein>
    <recommendedName>
        <fullName evidence="3">tRNA/rRNA methyltransferase SpoU type domain-containing protein</fullName>
    </recommendedName>
</protein>
<dbReference type="Proteomes" id="UP000886885">
    <property type="component" value="Chromosome 5A"/>
</dbReference>
<dbReference type="GO" id="GO:0032259">
    <property type="term" value="P:methylation"/>
    <property type="evidence" value="ECO:0007669"/>
    <property type="project" value="UniProtKB-KW"/>
</dbReference>
<name>A0A8X7ZRA9_POPTO</name>
<keyword evidence="5" id="KW-1185">Reference proteome</keyword>
<reference evidence="4" key="1">
    <citation type="journal article" date="2020" name="bioRxiv">
        <title>Hybrid origin of Populus tomentosa Carr. identified through genome sequencing and phylogenomic analysis.</title>
        <authorList>
            <person name="An X."/>
            <person name="Gao K."/>
            <person name="Chen Z."/>
            <person name="Li J."/>
            <person name="Yang X."/>
            <person name="Yang X."/>
            <person name="Zhou J."/>
            <person name="Guo T."/>
            <person name="Zhao T."/>
            <person name="Huang S."/>
            <person name="Miao D."/>
            <person name="Khan W.U."/>
            <person name="Rao P."/>
            <person name="Ye M."/>
            <person name="Lei B."/>
            <person name="Liao W."/>
            <person name="Wang J."/>
            <person name="Ji L."/>
            <person name="Li Y."/>
            <person name="Guo B."/>
            <person name="Mustafa N.S."/>
            <person name="Li S."/>
            <person name="Yun Q."/>
            <person name="Keller S.R."/>
            <person name="Mao J."/>
            <person name="Zhang R."/>
            <person name="Strauss S.H."/>
        </authorList>
    </citation>
    <scope>NUCLEOTIDE SEQUENCE</scope>
    <source>
        <strain evidence="4">GM15</strain>
        <tissue evidence="4">Leaf</tissue>
    </source>
</reference>
<keyword evidence="2" id="KW-0808">Transferase</keyword>
<gene>
    <name evidence="4" type="ORF">POTOM_019427</name>
</gene>
<dbReference type="InterPro" id="IPR001537">
    <property type="entry name" value="SpoU_MeTrfase"/>
</dbReference>
<dbReference type="AlphaFoldDB" id="A0A8X7ZRA9"/>